<evidence type="ECO:0000313" key="3">
    <source>
        <dbReference type="Proteomes" id="UP001057375"/>
    </source>
</evidence>
<proteinExistence type="predicted"/>
<dbReference type="Proteomes" id="UP001057375">
    <property type="component" value="Unassembled WGS sequence"/>
</dbReference>
<comment type="caution">
    <text evidence="2">The sequence shown here is derived from an EMBL/GenBank/DDBJ whole genome shotgun (WGS) entry which is preliminary data.</text>
</comment>
<accession>A0ABQ5KFL1</accession>
<gene>
    <name evidence="2" type="ORF">ADUPG1_005836</name>
</gene>
<sequence length="75" mass="7414">MDLTISHLVENSSVSGVRTLRQANPAGGAAFIPSSTEVGGAGKATSGDLVHDITRKGNVSPGLPGSTEPGETALA</sequence>
<protein>
    <submittedName>
        <fullName evidence="2">Uncharacterized protein</fullName>
    </submittedName>
</protein>
<keyword evidence="3" id="KW-1185">Reference proteome</keyword>
<reference evidence="2" key="1">
    <citation type="submission" date="2022-03" db="EMBL/GenBank/DDBJ databases">
        <title>Draft genome sequence of Aduncisulcus paluster, a free-living microaerophilic Fornicata.</title>
        <authorList>
            <person name="Yuyama I."/>
            <person name="Kume K."/>
            <person name="Tamura T."/>
            <person name="Inagaki Y."/>
            <person name="Hashimoto T."/>
        </authorList>
    </citation>
    <scope>NUCLEOTIDE SEQUENCE</scope>
    <source>
        <strain evidence="2">NY0171</strain>
    </source>
</reference>
<evidence type="ECO:0000256" key="1">
    <source>
        <dbReference type="SAM" id="MobiDB-lite"/>
    </source>
</evidence>
<name>A0ABQ5KFL1_9EUKA</name>
<dbReference type="EMBL" id="BQXS01009556">
    <property type="protein sequence ID" value="GKT31325.1"/>
    <property type="molecule type" value="Genomic_DNA"/>
</dbReference>
<evidence type="ECO:0000313" key="2">
    <source>
        <dbReference type="EMBL" id="GKT31325.1"/>
    </source>
</evidence>
<feature type="region of interest" description="Disordered" evidence="1">
    <location>
        <begin position="56"/>
        <end position="75"/>
    </location>
</feature>
<feature type="non-terminal residue" evidence="2">
    <location>
        <position position="75"/>
    </location>
</feature>
<organism evidence="2 3">
    <name type="scientific">Aduncisulcus paluster</name>
    <dbReference type="NCBI Taxonomy" id="2918883"/>
    <lineage>
        <taxon>Eukaryota</taxon>
        <taxon>Metamonada</taxon>
        <taxon>Carpediemonas-like organisms</taxon>
        <taxon>Aduncisulcus</taxon>
    </lineage>
</organism>